<name>A0ABN2KJ03_9MICO</name>
<dbReference type="PANTHER" id="PTHR39420">
    <property type="match status" value="1"/>
</dbReference>
<evidence type="ECO:0000313" key="3">
    <source>
        <dbReference type="Proteomes" id="UP001501475"/>
    </source>
</evidence>
<dbReference type="InterPro" id="IPR018766">
    <property type="entry name" value="Zinicin_2"/>
</dbReference>
<dbReference type="Proteomes" id="UP001501475">
    <property type="component" value="Unassembled WGS sequence"/>
</dbReference>
<keyword evidence="2" id="KW-0482">Metalloprotease</keyword>
<keyword evidence="2" id="KW-0645">Protease</keyword>
<feature type="region of interest" description="Disordered" evidence="1">
    <location>
        <begin position="1"/>
        <end position="44"/>
    </location>
</feature>
<dbReference type="EMBL" id="BAAAPN010000043">
    <property type="protein sequence ID" value="GAA1757559.1"/>
    <property type="molecule type" value="Genomic_DNA"/>
</dbReference>
<accession>A0ABN2KJ03</accession>
<dbReference type="SUPFAM" id="SSF55486">
    <property type="entry name" value="Metalloproteases ('zincins'), catalytic domain"/>
    <property type="match status" value="1"/>
</dbReference>
<comment type="caution">
    <text evidence="2">The sequence shown here is derived from an EMBL/GenBank/DDBJ whole genome shotgun (WGS) entry which is preliminary data.</text>
</comment>
<dbReference type="GO" id="GO:0008237">
    <property type="term" value="F:metallopeptidase activity"/>
    <property type="evidence" value="ECO:0007669"/>
    <property type="project" value="UniProtKB-KW"/>
</dbReference>
<sequence>MTHDPSDLPPEPQEGPSATPPRDALASSADPNDQGLGGAGGSAQAPAFVDWEFAKATGRRLTPAGPEVSPAEAQEIVAAIRAAAARAQEPVAETSRMHAPGQAPPALVVDRPTWIALNLDSMAALMSPVFEKVAADRRLPATGAGMSVGSKITGAEAGALLAFMANKILGQYDLAPQGTPRLLLVAPNLVAVQRELQVDAADFRAWVCMHEETHRVQFTAVPWLRAHLIERATSLAGDMTPTPSELAARLREVVGRLPDALGSGGGGLADLFATPEQRAKIAEVTAIMSLLEGHADVVMDDVGPKVIPTVAEIRGKFTERRKGVGAADRLLRRLLGLEAKMAQYKDGAGFVRGVTDEVGVDGFNAVWSSPETLPKPAEIHDPAAWVRRVHG</sequence>
<dbReference type="Pfam" id="PF10103">
    <property type="entry name" value="Zincin_2"/>
    <property type="match status" value="1"/>
</dbReference>
<dbReference type="RefSeq" id="WP_344064587.1">
    <property type="nucleotide sequence ID" value="NZ_BAAAPN010000043.1"/>
</dbReference>
<dbReference type="NCBIfam" id="TIGR03624">
    <property type="entry name" value="putative hydrolase"/>
    <property type="match status" value="1"/>
</dbReference>
<keyword evidence="2" id="KW-0378">Hydrolase</keyword>
<organism evidence="2 3">
    <name type="scientific">Nostocoides vanveenii</name>
    <dbReference type="NCBI Taxonomy" id="330835"/>
    <lineage>
        <taxon>Bacteria</taxon>
        <taxon>Bacillati</taxon>
        <taxon>Actinomycetota</taxon>
        <taxon>Actinomycetes</taxon>
        <taxon>Micrococcales</taxon>
        <taxon>Intrasporangiaceae</taxon>
        <taxon>Nostocoides</taxon>
    </lineage>
</organism>
<dbReference type="NCBIfam" id="TIGR03883">
    <property type="entry name" value="DUF2342_F420"/>
    <property type="match status" value="1"/>
</dbReference>
<evidence type="ECO:0000256" key="1">
    <source>
        <dbReference type="SAM" id="MobiDB-lite"/>
    </source>
</evidence>
<gene>
    <name evidence="2" type="ORF">GCM10009810_16190</name>
</gene>
<dbReference type="InterPro" id="IPR022454">
    <property type="entry name" value="CHP03883_F420-assoc"/>
</dbReference>
<protein>
    <submittedName>
        <fullName evidence="2">Zinc-dependent metalloprotease</fullName>
    </submittedName>
</protein>
<dbReference type="Gene3D" id="1.20.150.30">
    <property type="entry name" value="Zincin-like metallopeptidase, N-terminal domain"/>
    <property type="match status" value="1"/>
</dbReference>
<evidence type="ECO:0000313" key="2">
    <source>
        <dbReference type="EMBL" id="GAA1757559.1"/>
    </source>
</evidence>
<reference evidence="2 3" key="1">
    <citation type="journal article" date="2019" name="Int. J. Syst. Evol. Microbiol.">
        <title>The Global Catalogue of Microorganisms (GCM) 10K type strain sequencing project: providing services to taxonomists for standard genome sequencing and annotation.</title>
        <authorList>
            <consortium name="The Broad Institute Genomics Platform"/>
            <consortium name="The Broad Institute Genome Sequencing Center for Infectious Disease"/>
            <person name="Wu L."/>
            <person name="Ma J."/>
        </authorList>
    </citation>
    <scope>NUCLEOTIDE SEQUENCE [LARGE SCALE GENOMIC DNA]</scope>
    <source>
        <strain evidence="2 3">JCM 15591</strain>
    </source>
</reference>
<dbReference type="PANTHER" id="PTHR39420:SF1">
    <property type="entry name" value="HYDROLASE"/>
    <property type="match status" value="1"/>
</dbReference>
<proteinExistence type="predicted"/>
<dbReference type="InterPro" id="IPR042271">
    <property type="entry name" value="Zinicin_2_N"/>
</dbReference>
<keyword evidence="3" id="KW-1185">Reference proteome</keyword>